<dbReference type="PANTHER" id="PTHR12598">
    <property type="entry name" value="COPPER HOMEOSTASIS PROTEIN CUTC"/>
    <property type="match status" value="1"/>
</dbReference>
<organism evidence="3 4">
    <name type="scientific">Marivivens donghaensis</name>
    <dbReference type="NCBI Taxonomy" id="1699413"/>
    <lineage>
        <taxon>Bacteria</taxon>
        <taxon>Pseudomonadati</taxon>
        <taxon>Pseudomonadota</taxon>
        <taxon>Alphaproteobacteria</taxon>
        <taxon>Rhodobacterales</taxon>
        <taxon>Paracoccaceae</taxon>
        <taxon>Marivivens group</taxon>
        <taxon>Marivivens</taxon>
    </lineage>
</organism>
<dbReference type="InterPro" id="IPR005627">
    <property type="entry name" value="CutC-like"/>
</dbReference>
<dbReference type="InterPro" id="IPR036822">
    <property type="entry name" value="CutC-like_dom_sf"/>
</dbReference>
<dbReference type="PANTHER" id="PTHR12598:SF0">
    <property type="entry name" value="COPPER HOMEOSTASIS PROTEIN CUTC HOMOLOG"/>
    <property type="match status" value="1"/>
</dbReference>
<protein>
    <recommendedName>
        <fullName evidence="2">PF03932 family protein CutC</fullName>
    </recommendedName>
</protein>
<evidence type="ECO:0000256" key="2">
    <source>
        <dbReference type="HAMAP-Rule" id="MF_00795"/>
    </source>
</evidence>
<dbReference type="Proteomes" id="UP000709466">
    <property type="component" value="Unassembled WGS sequence"/>
</dbReference>
<comment type="caution">
    <text evidence="2">Once thought to be involved in copper homeostasis, experiments in E.coli have shown this is not the case.</text>
</comment>
<evidence type="ECO:0000256" key="1">
    <source>
        <dbReference type="ARBA" id="ARBA00007768"/>
    </source>
</evidence>
<keyword evidence="2" id="KW-0963">Cytoplasm</keyword>
<reference evidence="3 4" key="1">
    <citation type="submission" date="2020-03" db="EMBL/GenBank/DDBJ databases">
        <title>Bacterial isolates of synthetic phycosphere.</title>
        <authorList>
            <person name="Fu H."/>
            <person name="Moran M.A."/>
        </authorList>
    </citation>
    <scope>NUCLEOTIDE SEQUENCE [LARGE SCALE GENOMIC DNA]</scope>
    <source>
        <strain evidence="3 4">HF1</strain>
    </source>
</reference>
<comment type="similarity">
    <text evidence="1 2">Belongs to the CutC family.</text>
</comment>
<comment type="subcellular location">
    <subcellularLocation>
        <location evidence="2">Cytoplasm</location>
    </subcellularLocation>
</comment>
<dbReference type="RefSeq" id="WP_167636154.1">
    <property type="nucleotide sequence ID" value="NZ_JAATOP010000001.1"/>
</dbReference>
<name>A0ABX0VTS6_9RHOB</name>
<dbReference type="EMBL" id="JAATOP010000001">
    <property type="protein sequence ID" value="NIY71276.1"/>
    <property type="molecule type" value="Genomic_DNA"/>
</dbReference>
<accession>A0ABX0VTS6</accession>
<evidence type="ECO:0000313" key="3">
    <source>
        <dbReference type="EMBL" id="NIY71276.1"/>
    </source>
</evidence>
<dbReference type="Gene3D" id="3.20.20.380">
    <property type="entry name" value="Copper homeostasis (CutC) domain"/>
    <property type="match status" value="1"/>
</dbReference>
<proteinExistence type="inferred from homology"/>
<evidence type="ECO:0000313" key="4">
    <source>
        <dbReference type="Proteomes" id="UP000709466"/>
    </source>
</evidence>
<sequence length="238" mass="24205">MYRVALEVCIDTPDGIAAAMGADRIELCSSLALGGLTPGVGLVASAIAQGAEVHAMVRPRAGDFVFSTADIDACLADIAFLRTAGVKGIVIGAANEDGTINETAIAEMVAEAGNLDVTLHRVVDISPDPVACVEVAKRNKIKRILTSGGTSSVREGLPIIKQMITASEGVEIMAGGGLTIADIEPLIDAGIHAIHSSCGTDIAAKGAVSRIGINATQRMTDAGKVAALKAAIHQKVTA</sequence>
<keyword evidence="4" id="KW-1185">Reference proteome</keyword>
<dbReference type="HAMAP" id="MF_00795">
    <property type="entry name" value="CutC"/>
    <property type="match status" value="1"/>
</dbReference>
<gene>
    <name evidence="2" type="primary">cutC</name>
    <name evidence="3" type="ORF">HCZ30_02370</name>
</gene>
<comment type="caution">
    <text evidence="3">The sequence shown here is derived from an EMBL/GenBank/DDBJ whole genome shotgun (WGS) entry which is preliminary data.</text>
</comment>
<dbReference type="SUPFAM" id="SSF110395">
    <property type="entry name" value="CutC-like"/>
    <property type="match status" value="1"/>
</dbReference>
<dbReference type="Pfam" id="PF03932">
    <property type="entry name" value="CutC"/>
    <property type="match status" value="1"/>
</dbReference>